<dbReference type="Gene3D" id="3.40.50.11820">
    <property type="match status" value="1"/>
</dbReference>
<protein>
    <submittedName>
        <fullName evidence="7">Glycosyl/glycerophosphate transferase, teichoic acid biosynthesis</fullName>
    </submittedName>
</protein>
<dbReference type="RefSeq" id="WP_012798587.1">
    <property type="nucleotide sequence ID" value="NC_013165.1"/>
</dbReference>
<dbReference type="Pfam" id="PF04464">
    <property type="entry name" value="Glyphos_transf"/>
    <property type="match status" value="1"/>
</dbReference>
<evidence type="ECO:0000256" key="1">
    <source>
        <dbReference type="ARBA" id="ARBA00004202"/>
    </source>
</evidence>
<dbReference type="PANTHER" id="PTHR37316">
    <property type="entry name" value="TEICHOIC ACID GLYCEROL-PHOSPHATE PRIMASE"/>
    <property type="match status" value="1"/>
</dbReference>
<keyword evidence="6" id="KW-0472">Membrane</keyword>
<reference evidence="7 8" key="1">
    <citation type="journal article" date="2009" name="Stand. Genomic Sci.">
        <title>Complete genome sequence of Slackia heliotrinireducens type strain (RHS 1).</title>
        <authorList>
            <person name="Pukall R."/>
            <person name="Lapidus A."/>
            <person name="Nolan M."/>
            <person name="Copeland A."/>
            <person name="Glavina Del Rio T."/>
            <person name="Lucas S."/>
            <person name="Chen F."/>
            <person name="Tice H."/>
            <person name="Cheng J.F."/>
            <person name="Chertkov O."/>
            <person name="Bruce D."/>
            <person name="Goodwin L."/>
            <person name="Kuske C."/>
            <person name="Brettin T."/>
            <person name="Detter J.C."/>
            <person name="Han C."/>
            <person name="Pitluck S."/>
            <person name="Pati A."/>
            <person name="Mavrommatis K."/>
            <person name="Ivanova N."/>
            <person name="Ovchinnikova G."/>
            <person name="Chen A."/>
            <person name="Palaniappan K."/>
            <person name="Schneider S."/>
            <person name="Rohde M."/>
            <person name="Chain P."/>
            <person name="D'haeseleer P."/>
            <person name="Goker M."/>
            <person name="Bristow J."/>
            <person name="Eisen J.A."/>
            <person name="Markowitz V."/>
            <person name="Kyrpides N.C."/>
            <person name="Klenk H.P."/>
            <person name="Hugenholtz P."/>
        </authorList>
    </citation>
    <scope>NUCLEOTIDE SEQUENCE [LARGE SCALE GENOMIC DNA]</scope>
    <source>
        <strain evidence="8">ATCC 29202 / DSM 20476 / NCTC 11029 / RHS 1</strain>
    </source>
</reference>
<evidence type="ECO:0000313" key="8">
    <source>
        <dbReference type="Proteomes" id="UP000002026"/>
    </source>
</evidence>
<dbReference type="EMBL" id="CP001684">
    <property type="protein sequence ID" value="ACV22485.1"/>
    <property type="molecule type" value="Genomic_DNA"/>
</dbReference>
<dbReference type="InterPro" id="IPR043149">
    <property type="entry name" value="TagF_N"/>
</dbReference>
<keyword evidence="8" id="KW-1185">Reference proteome</keyword>
<evidence type="ECO:0000313" key="7">
    <source>
        <dbReference type="EMBL" id="ACV22485.1"/>
    </source>
</evidence>
<dbReference type="STRING" id="471855.Shel_14650"/>
<accession>C7N6F0</accession>
<dbReference type="GO" id="GO:0047355">
    <property type="term" value="F:CDP-glycerol glycerophosphotransferase activity"/>
    <property type="evidence" value="ECO:0007669"/>
    <property type="project" value="InterPro"/>
</dbReference>
<dbReference type="GO" id="GO:0019350">
    <property type="term" value="P:teichoic acid biosynthetic process"/>
    <property type="evidence" value="ECO:0007669"/>
    <property type="project" value="UniProtKB-KW"/>
</dbReference>
<sequence>MKKVLYWIARWGIRAVYAMYTVLPLRHRVVMMSRQSNSKKLALDMRLLKEELLRKRPDLDIVVLCKRDDHSLRAFVENGFFMLTQLRYAATSTVIVVDGYVPAVCIPNLRQEVWVLQLWHALGGFKKFSLMTVGQPGGHSEDQARILCMHRNYDAIVSSGTKTSEIVGPAFGYPASRFLPLGLPRADSVLEPPKFDPEDEEALVDDGSVTRILYAPTLENKQGTVEATFKEIQEAFADDDSIEVIFSAHPVSKLLSGGTKGSTPTIELMKRSDFVVTDYSSIIFEAALLGKKVLFLTPDIEDYKQRVGFIRDFPEDHPATMAMSVSELADKVHNLPQTAYDELQDDLMSYLDGCTPGSSSRIASEILKHV</sequence>
<name>C7N6F0_SLAHD</name>
<dbReference type="InterPro" id="IPR007554">
    <property type="entry name" value="Glycerophosphate_synth"/>
</dbReference>
<dbReference type="Proteomes" id="UP000002026">
    <property type="component" value="Chromosome"/>
</dbReference>
<dbReference type="InterPro" id="IPR051612">
    <property type="entry name" value="Teichoic_Acid_Biosynth"/>
</dbReference>
<evidence type="ECO:0000256" key="6">
    <source>
        <dbReference type="ARBA" id="ARBA00023136"/>
    </source>
</evidence>
<dbReference type="Gene3D" id="3.40.50.12580">
    <property type="match status" value="1"/>
</dbReference>
<dbReference type="eggNOG" id="COG1887">
    <property type="taxonomic scope" value="Bacteria"/>
</dbReference>
<evidence type="ECO:0000256" key="2">
    <source>
        <dbReference type="ARBA" id="ARBA00010488"/>
    </source>
</evidence>
<dbReference type="InterPro" id="IPR043148">
    <property type="entry name" value="TagF_C"/>
</dbReference>
<evidence type="ECO:0000256" key="5">
    <source>
        <dbReference type="ARBA" id="ARBA00022944"/>
    </source>
</evidence>
<keyword evidence="3" id="KW-1003">Cell membrane</keyword>
<keyword evidence="5" id="KW-0777">Teichoic acid biosynthesis</keyword>
<organism evidence="7 8">
    <name type="scientific">Slackia heliotrinireducens (strain ATCC 29202 / DSM 20476 / NCTC 11029 / RHS 1)</name>
    <name type="common">Peptococcus heliotrinreducens</name>
    <dbReference type="NCBI Taxonomy" id="471855"/>
    <lineage>
        <taxon>Bacteria</taxon>
        <taxon>Bacillati</taxon>
        <taxon>Actinomycetota</taxon>
        <taxon>Coriobacteriia</taxon>
        <taxon>Eggerthellales</taxon>
        <taxon>Eggerthellaceae</taxon>
        <taxon>Slackia</taxon>
    </lineage>
</organism>
<proteinExistence type="inferred from homology"/>
<dbReference type="KEGG" id="shi:Shel_14650"/>
<dbReference type="AlphaFoldDB" id="C7N6F0"/>
<dbReference type="SUPFAM" id="SSF53756">
    <property type="entry name" value="UDP-Glycosyltransferase/glycogen phosphorylase"/>
    <property type="match status" value="1"/>
</dbReference>
<dbReference type="GO" id="GO:0005886">
    <property type="term" value="C:plasma membrane"/>
    <property type="evidence" value="ECO:0007669"/>
    <property type="project" value="UniProtKB-SubCell"/>
</dbReference>
<comment type="similarity">
    <text evidence="2">Belongs to the CDP-glycerol glycerophosphotransferase family.</text>
</comment>
<comment type="subcellular location">
    <subcellularLocation>
        <location evidence="1">Cell membrane</location>
        <topology evidence="1">Peripheral membrane protein</topology>
    </subcellularLocation>
</comment>
<gene>
    <name evidence="7" type="ordered locus">Shel_14650</name>
</gene>
<evidence type="ECO:0000256" key="4">
    <source>
        <dbReference type="ARBA" id="ARBA00022679"/>
    </source>
</evidence>
<evidence type="ECO:0000256" key="3">
    <source>
        <dbReference type="ARBA" id="ARBA00022475"/>
    </source>
</evidence>
<dbReference type="PANTHER" id="PTHR37316:SF3">
    <property type="entry name" value="TEICHOIC ACID GLYCEROL-PHOSPHATE TRANSFERASE"/>
    <property type="match status" value="1"/>
</dbReference>
<keyword evidence="4 7" id="KW-0808">Transferase</keyword>
<dbReference type="HOGENOM" id="CLU_029598_0_0_11"/>